<protein>
    <submittedName>
        <fullName evidence="1">Uncharacterized protein</fullName>
    </submittedName>
</protein>
<keyword evidence="2" id="KW-1185">Reference proteome</keyword>
<name>A0A7D4AA24_ACTVE</name>
<dbReference type="AlphaFoldDB" id="A0A7D4AA24"/>
<dbReference type="Proteomes" id="UP000501240">
    <property type="component" value="Chromosome"/>
</dbReference>
<proteinExistence type="predicted"/>
<gene>
    <name evidence="1" type="ORF">ACTIVE_6778</name>
</gene>
<reference evidence="1 2" key="1">
    <citation type="submission" date="2020-05" db="EMBL/GenBank/DDBJ databases">
        <title>Actinomadura verrucosospora NRRL-B18236 (PFL_A860) Genome sequencing and assembly.</title>
        <authorList>
            <person name="Samborskyy M."/>
        </authorList>
    </citation>
    <scope>NUCLEOTIDE SEQUENCE [LARGE SCALE GENOMIC DNA]</scope>
    <source>
        <strain evidence="1 2">NRRL:B18236</strain>
    </source>
</reference>
<evidence type="ECO:0000313" key="1">
    <source>
        <dbReference type="EMBL" id="QKG25127.1"/>
    </source>
</evidence>
<evidence type="ECO:0000313" key="2">
    <source>
        <dbReference type="Proteomes" id="UP000501240"/>
    </source>
</evidence>
<sequence length="54" mass="5436">MFGVQLSPSRVSAPKTGARTASTTMIASMTNMGLSFGEGRAAVVPPGGTTLSHL</sequence>
<organism evidence="1 2">
    <name type="scientific">Actinomadura verrucosospora</name>
    <dbReference type="NCBI Taxonomy" id="46165"/>
    <lineage>
        <taxon>Bacteria</taxon>
        <taxon>Bacillati</taxon>
        <taxon>Actinomycetota</taxon>
        <taxon>Actinomycetes</taxon>
        <taxon>Streptosporangiales</taxon>
        <taxon>Thermomonosporaceae</taxon>
        <taxon>Actinomadura</taxon>
    </lineage>
</organism>
<dbReference type="EMBL" id="CP053892">
    <property type="protein sequence ID" value="QKG25127.1"/>
    <property type="molecule type" value="Genomic_DNA"/>
</dbReference>
<accession>A0A7D4AA24</accession>